<evidence type="ECO:0000313" key="3">
    <source>
        <dbReference type="Proteomes" id="UP000539372"/>
    </source>
</evidence>
<evidence type="ECO:0000259" key="1">
    <source>
        <dbReference type="Pfam" id="PF00535"/>
    </source>
</evidence>
<keyword evidence="3" id="KW-1185">Reference proteome</keyword>
<dbReference type="PANTHER" id="PTHR43685:SF11">
    <property type="entry name" value="GLYCOSYLTRANSFERASE TAGX-RELATED"/>
    <property type="match status" value="1"/>
</dbReference>
<dbReference type="InterPro" id="IPR050834">
    <property type="entry name" value="Glycosyltransf_2"/>
</dbReference>
<name>A0A7Y0E5E2_9PROT</name>
<evidence type="ECO:0000313" key="2">
    <source>
        <dbReference type="EMBL" id="NMM46726.1"/>
    </source>
</evidence>
<gene>
    <name evidence="2" type="ORF">HH303_19715</name>
</gene>
<dbReference type="Pfam" id="PF00535">
    <property type="entry name" value="Glycos_transf_2"/>
    <property type="match status" value="1"/>
</dbReference>
<dbReference type="RefSeq" id="WP_169627132.1">
    <property type="nucleotide sequence ID" value="NZ_JABBNT010000009.1"/>
</dbReference>
<dbReference type="EMBL" id="JABBNT010000009">
    <property type="protein sequence ID" value="NMM46726.1"/>
    <property type="molecule type" value="Genomic_DNA"/>
</dbReference>
<keyword evidence="2" id="KW-0808">Transferase</keyword>
<accession>A0A7Y0E5E2</accession>
<dbReference type="Gene3D" id="3.90.550.10">
    <property type="entry name" value="Spore Coat Polysaccharide Biosynthesis Protein SpsA, Chain A"/>
    <property type="match status" value="1"/>
</dbReference>
<comment type="caution">
    <text evidence="2">The sequence shown here is derived from an EMBL/GenBank/DDBJ whole genome shotgun (WGS) entry which is preliminary data.</text>
</comment>
<feature type="domain" description="Glycosyltransferase 2-like" evidence="1">
    <location>
        <begin position="11"/>
        <end position="176"/>
    </location>
</feature>
<reference evidence="2 3" key="1">
    <citation type="submission" date="2020-04" db="EMBL/GenBank/DDBJ databases">
        <title>Rhodospirillaceae bacterium KN72 isolated from deep sea.</title>
        <authorList>
            <person name="Zhang D.-C."/>
        </authorList>
    </citation>
    <scope>NUCLEOTIDE SEQUENCE [LARGE SCALE GENOMIC DNA]</scope>
    <source>
        <strain evidence="2 3">KN72</strain>
    </source>
</reference>
<dbReference type="GO" id="GO:0016740">
    <property type="term" value="F:transferase activity"/>
    <property type="evidence" value="ECO:0007669"/>
    <property type="project" value="UniProtKB-KW"/>
</dbReference>
<organism evidence="2 3">
    <name type="scientific">Pacificispira spongiicola</name>
    <dbReference type="NCBI Taxonomy" id="2729598"/>
    <lineage>
        <taxon>Bacteria</taxon>
        <taxon>Pseudomonadati</taxon>
        <taxon>Pseudomonadota</taxon>
        <taxon>Alphaproteobacteria</taxon>
        <taxon>Rhodospirillales</taxon>
        <taxon>Rhodospirillaceae</taxon>
        <taxon>Pacificispira</taxon>
    </lineage>
</organism>
<dbReference type="Proteomes" id="UP000539372">
    <property type="component" value="Unassembled WGS sequence"/>
</dbReference>
<dbReference type="InterPro" id="IPR029044">
    <property type="entry name" value="Nucleotide-diphossugar_trans"/>
</dbReference>
<dbReference type="PANTHER" id="PTHR43685">
    <property type="entry name" value="GLYCOSYLTRANSFERASE"/>
    <property type="match status" value="1"/>
</dbReference>
<proteinExistence type="predicted"/>
<protein>
    <submittedName>
        <fullName evidence="2">Glycosyltransferase</fullName>
    </submittedName>
</protein>
<dbReference type="InterPro" id="IPR001173">
    <property type="entry name" value="Glyco_trans_2-like"/>
</dbReference>
<dbReference type="SUPFAM" id="SSF53448">
    <property type="entry name" value="Nucleotide-diphospho-sugar transferases"/>
    <property type="match status" value="1"/>
</dbReference>
<dbReference type="AlphaFoldDB" id="A0A7Y0E5E2"/>
<sequence length="342" mass="38467">MPRPPKLAAFLPNYNHAHFLGLALDAILAQSVQPDVIDIVDDGSTDDSLIIARRYADRYPNIRVHEISENRGILKNMVDWLRKADSDYVYFAASDDLVLPGLFEKSMGLLTQYPQAGLCSALCRIIDEEGRDLGVFNTPTPIQSPGYIPPDDVQRFLMKDDSWFNGSSTIYRREALLEVGGFYQELGAFIDGFSARLAALHAGACFVAEPLACWRRSQNGLAGQQSTDPTEALLVADHVQTLIRDRYSDLFPQKYYERWRGRWLFGVLRAILGSGDTAAWVASRRCLGSGTSPVLRLAFSPHLTRMKAWRMLLIVFGFLRLRPHDAVTVGLRRLRYRIGSQD</sequence>